<dbReference type="Proteomes" id="UP000006038">
    <property type="component" value="Chromosome 11"/>
</dbReference>
<evidence type="ECO:0000313" key="3">
    <source>
        <dbReference type="Proteomes" id="UP000006038"/>
    </source>
</evidence>
<dbReference type="AlphaFoldDB" id="J3N8C2"/>
<protein>
    <submittedName>
        <fullName evidence="2">Uncharacterized protein</fullName>
    </submittedName>
</protein>
<reference evidence="2" key="1">
    <citation type="journal article" date="2013" name="Nat. Commun.">
        <title>Whole-genome sequencing of Oryza brachyantha reveals mechanisms underlying Oryza genome evolution.</title>
        <authorList>
            <person name="Chen J."/>
            <person name="Huang Q."/>
            <person name="Gao D."/>
            <person name="Wang J."/>
            <person name="Lang Y."/>
            <person name="Liu T."/>
            <person name="Li B."/>
            <person name="Bai Z."/>
            <person name="Luis Goicoechea J."/>
            <person name="Liang C."/>
            <person name="Chen C."/>
            <person name="Zhang W."/>
            <person name="Sun S."/>
            <person name="Liao Y."/>
            <person name="Zhang X."/>
            <person name="Yang L."/>
            <person name="Song C."/>
            <person name="Wang M."/>
            <person name="Shi J."/>
            <person name="Liu G."/>
            <person name="Liu J."/>
            <person name="Zhou H."/>
            <person name="Zhou W."/>
            <person name="Yu Q."/>
            <person name="An N."/>
            <person name="Chen Y."/>
            <person name="Cai Q."/>
            <person name="Wang B."/>
            <person name="Liu B."/>
            <person name="Min J."/>
            <person name="Huang Y."/>
            <person name="Wu H."/>
            <person name="Li Z."/>
            <person name="Zhang Y."/>
            <person name="Yin Y."/>
            <person name="Song W."/>
            <person name="Jiang J."/>
            <person name="Jackson S.A."/>
            <person name="Wing R.A."/>
            <person name="Wang J."/>
            <person name="Chen M."/>
        </authorList>
    </citation>
    <scope>NUCLEOTIDE SEQUENCE [LARGE SCALE GENOMIC DNA]</scope>
    <source>
        <strain evidence="2">cv. IRGC 101232</strain>
    </source>
</reference>
<keyword evidence="3" id="KW-1185">Reference proteome</keyword>
<feature type="region of interest" description="Disordered" evidence="1">
    <location>
        <begin position="81"/>
        <end position="114"/>
    </location>
</feature>
<feature type="region of interest" description="Disordered" evidence="1">
    <location>
        <begin position="1"/>
        <end position="38"/>
    </location>
</feature>
<dbReference type="Gramene" id="OB11G20580.1">
    <property type="protein sequence ID" value="OB11G20580.1"/>
    <property type="gene ID" value="OB11G20580"/>
</dbReference>
<evidence type="ECO:0000313" key="2">
    <source>
        <dbReference type="EnsemblPlants" id="OB11G20580.1"/>
    </source>
</evidence>
<feature type="compositionally biased region" description="Basic and acidic residues" evidence="1">
    <location>
        <begin position="88"/>
        <end position="98"/>
    </location>
</feature>
<feature type="compositionally biased region" description="Basic and acidic residues" evidence="1">
    <location>
        <begin position="1"/>
        <end position="15"/>
    </location>
</feature>
<sequence>MREVEIGLPTVEDRSTTGGEVEVECDQGQGGGDRARERGNCWVRPGRRVADDFCDEGTCYVDGMTHIYRDQAWDKTQVMTSGVTADGSGKENSREENQPRAAAVSAAGNGGMQQ</sequence>
<proteinExistence type="predicted"/>
<reference evidence="2" key="2">
    <citation type="submission" date="2013-04" db="UniProtKB">
        <authorList>
            <consortium name="EnsemblPlants"/>
        </authorList>
    </citation>
    <scope>IDENTIFICATION</scope>
</reference>
<dbReference type="HOGENOM" id="CLU_2124894_0_0_1"/>
<accession>J3N8C2</accession>
<organism evidence="2">
    <name type="scientific">Oryza brachyantha</name>
    <name type="common">malo sina</name>
    <dbReference type="NCBI Taxonomy" id="4533"/>
    <lineage>
        <taxon>Eukaryota</taxon>
        <taxon>Viridiplantae</taxon>
        <taxon>Streptophyta</taxon>
        <taxon>Embryophyta</taxon>
        <taxon>Tracheophyta</taxon>
        <taxon>Spermatophyta</taxon>
        <taxon>Magnoliopsida</taxon>
        <taxon>Liliopsida</taxon>
        <taxon>Poales</taxon>
        <taxon>Poaceae</taxon>
        <taxon>BOP clade</taxon>
        <taxon>Oryzoideae</taxon>
        <taxon>Oryzeae</taxon>
        <taxon>Oryzinae</taxon>
        <taxon>Oryza</taxon>
    </lineage>
</organism>
<dbReference type="EnsemblPlants" id="OB11G20580.1">
    <property type="protein sequence ID" value="OB11G20580.1"/>
    <property type="gene ID" value="OB11G20580"/>
</dbReference>
<evidence type="ECO:0000256" key="1">
    <source>
        <dbReference type="SAM" id="MobiDB-lite"/>
    </source>
</evidence>
<name>J3N8C2_ORYBR</name>